<comment type="caution">
    <text evidence="1">The sequence shown here is derived from an EMBL/GenBank/DDBJ whole genome shotgun (WGS) entry which is preliminary data.</text>
</comment>
<accession>J9G1N0</accession>
<sequence>LFDDSENVRIRAAKYIANTHYLPYLEDLEAAYNSESNQEVKRALKVELEKLKSILP</sequence>
<feature type="non-terminal residue" evidence="1">
    <location>
        <position position="1"/>
    </location>
</feature>
<name>J9G1N0_9ZZZZ</name>
<dbReference type="EMBL" id="AMCI01005657">
    <property type="protein sequence ID" value="EJW95717.1"/>
    <property type="molecule type" value="Genomic_DNA"/>
</dbReference>
<protein>
    <recommendedName>
        <fullName evidence="2">HEAT repeat domain-containing protein</fullName>
    </recommendedName>
</protein>
<reference evidence="1" key="1">
    <citation type="journal article" date="2012" name="PLoS ONE">
        <title>Gene sets for utilization of primary and secondary nutrition supplies in the distal gut of endangered iberian lynx.</title>
        <authorList>
            <person name="Alcaide M."/>
            <person name="Messina E."/>
            <person name="Richter M."/>
            <person name="Bargiela R."/>
            <person name="Peplies J."/>
            <person name="Huws S.A."/>
            <person name="Newbold C.J."/>
            <person name="Golyshin P.N."/>
            <person name="Simon M.A."/>
            <person name="Lopez G."/>
            <person name="Yakimov M.M."/>
            <person name="Ferrer M."/>
        </authorList>
    </citation>
    <scope>NUCLEOTIDE SEQUENCE</scope>
</reference>
<proteinExistence type="predicted"/>
<organism evidence="1">
    <name type="scientific">gut metagenome</name>
    <dbReference type="NCBI Taxonomy" id="749906"/>
    <lineage>
        <taxon>unclassified sequences</taxon>
        <taxon>metagenomes</taxon>
        <taxon>organismal metagenomes</taxon>
    </lineage>
</organism>
<dbReference type="AlphaFoldDB" id="J9G1N0"/>
<evidence type="ECO:0008006" key="2">
    <source>
        <dbReference type="Google" id="ProtNLM"/>
    </source>
</evidence>
<gene>
    <name evidence="1" type="ORF">EVA_16176</name>
</gene>
<evidence type="ECO:0000313" key="1">
    <source>
        <dbReference type="EMBL" id="EJW95717.1"/>
    </source>
</evidence>